<protein>
    <submittedName>
        <fullName evidence="1">Uncharacterized protein</fullName>
    </submittedName>
</protein>
<evidence type="ECO:0000313" key="2">
    <source>
        <dbReference type="Proteomes" id="UP000585507"/>
    </source>
</evidence>
<organism evidence="1 2">
    <name type="scientific">Rhizobium giardinii</name>
    <dbReference type="NCBI Taxonomy" id="56731"/>
    <lineage>
        <taxon>Bacteria</taxon>
        <taxon>Pseudomonadati</taxon>
        <taxon>Pseudomonadota</taxon>
        <taxon>Alphaproteobacteria</taxon>
        <taxon>Hyphomicrobiales</taxon>
        <taxon>Rhizobiaceae</taxon>
        <taxon>Rhizobium/Agrobacterium group</taxon>
        <taxon>Rhizobium</taxon>
    </lineage>
</organism>
<proteinExistence type="predicted"/>
<comment type="caution">
    <text evidence="1">The sequence shown here is derived from an EMBL/GenBank/DDBJ whole genome shotgun (WGS) entry which is preliminary data.</text>
</comment>
<reference evidence="1 2" key="1">
    <citation type="submission" date="2020-08" db="EMBL/GenBank/DDBJ databases">
        <title>Genomic Encyclopedia of Type Strains, Phase IV (KMG-V): Genome sequencing to study the core and pangenomes of soil and plant-associated prokaryotes.</title>
        <authorList>
            <person name="Whitman W."/>
        </authorList>
    </citation>
    <scope>NUCLEOTIDE SEQUENCE [LARGE SCALE GENOMIC DNA]</scope>
    <source>
        <strain evidence="1 2">SEMIA 4084</strain>
    </source>
</reference>
<name>A0A7W8UCU0_9HYPH</name>
<dbReference type="AlphaFoldDB" id="A0A7W8UCU0"/>
<keyword evidence="2" id="KW-1185">Reference proteome</keyword>
<gene>
    <name evidence="1" type="ORF">GGD55_003603</name>
</gene>
<dbReference type="EMBL" id="JACHBK010000008">
    <property type="protein sequence ID" value="MBB5536888.1"/>
    <property type="molecule type" value="Genomic_DNA"/>
</dbReference>
<evidence type="ECO:0000313" key="1">
    <source>
        <dbReference type="EMBL" id="MBB5536888.1"/>
    </source>
</evidence>
<accession>A0A7W8UCU0</accession>
<dbReference type="Proteomes" id="UP000585507">
    <property type="component" value="Unassembled WGS sequence"/>
</dbReference>
<sequence length="87" mass="10025">MLPDSEPHAYYWISSYFSPDHDFVGYEGERMIGRVTLEGRLETEGAWRWSNVGGPEFDVEQGYAASKELAVTAVENRDQEMMDGRFR</sequence>
<dbReference type="RefSeq" id="WP_018329109.1">
    <property type="nucleotide sequence ID" value="NZ_JACHBK010000008.1"/>
</dbReference>